<keyword evidence="1" id="KW-1133">Transmembrane helix</keyword>
<gene>
    <name evidence="2" type="ORF">WFZ86_03540</name>
</gene>
<feature type="transmembrane region" description="Helical" evidence="1">
    <location>
        <begin position="39"/>
        <end position="61"/>
    </location>
</feature>
<keyword evidence="1" id="KW-0472">Membrane</keyword>
<comment type="caution">
    <text evidence="2">The sequence shown here is derived from an EMBL/GenBank/DDBJ whole genome shotgun (WGS) entry which is preliminary data.</text>
</comment>
<dbReference type="RefSeq" id="WP_342690653.1">
    <property type="nucleotide sequence ID" value="NZ_JBCGDP010000003.1"/>
</dbReference>
<protein>
    <submittedName>
        <fullName evidence="2">Uncharacterized protein</fullName>
    </submittedName>
</protein>
<accession>A0ABU9NJR9</accession>
<evidence type="ECO:0000313" key="2">
    <source>
        <dbReference type="EMBL" id="MEM0575559.1"/>
    </source>
</evidence>
<feature type="transmembrane region" description="Helical" evidence="1">
    <location>
        <begin position="73"/>
        <end position="95"/>
    </location>
</feature>
<evidence type="ECO:0000313" key="3">
    <source>
        <dbReference type="Proteomes" id="UP001468798"/>
    </source>
</evidence>
<proteinExistence type="predicted"/>
<sequence>MHQRITQHTNSNIAFSLGIISIILLIFLIWAVLGLHIPSMFTGIIGLTIGLVSIIGMTYSFKSLHEPTGIRSVFGFIMNGGMTILFFITLIGFLLSSN</sequence>
<keyword evidence="1" id="KW-0812">Transmembrane</keyword>
<feature type="transmembrane region" description="Helical" evidence="1">
    <location>
        <begin position="12"/>
        <end position="33"/>
    </location>
</feature>
<name>A0ABU9NJR9_9FLAO</name>
<keyword evidence="3" id="KW-1185">Reference proteome</keyword>
<organism evidence="2 3">
    <name type="scientific">Flavobacterium polysaccharolyticum</name>
    <dbReference type="NCBI Taxonomy" id="3133148"/>
    <lineage>
        <taxon>Bacteria</taxon>
        <taxon>Pseudomonadati</taxon>
        <taxon>Bacteroidota</taxon>
        <taxon>Flavobacteriia</taxon>
        <taxon>Flavobacteriales</taxon>
        <taxon>Flavobacteriaceae</taxon>
        <taxon>Flavobacterium</taxon>
    </lineage>
</organism>
<evidence type="ECO:0000256" key="1">
    <source>
        <dbReference type="SAM" id="Phobius"/>
    </source>
</evidence>
<dbReference type="Proteomes" id="UP001468798">
    <property type="component" value="Unassembled WGS sequence"/>
</dbReference>
<dbReference type="EMBL" id="JBCGDP010000003">
    <property type="protein sequence ID" value="MEM0575559.1"/>
    <property type="molecule type" value="Genomic_DNA"/>
</dbReference>
<reference evidence="2 3" key="1">
    <citation type="submission" date="2024-03" db="EMBL/GenBank/DDBJ databases">
        <title>Two novel species of the genus Flavobacterium exhibiting potentially degradation of complex polysaccharides.</title>
        <authorList>
            <person name="Lian X."/>
        </authorList>
    </citation>
    <scope>NUCLEOTIDE SEQUENCE [LARGE SCALE GENOMIC DNA]</scope>
    <source>
        <strain evidence="2 3">N6</strain>
    </source>
</reference>